<proteinExistence type="predicted"/>
<keyword evidence="2" id="KW-1185">Reference proteome</keyword>
<dbReference type="EMBL" id="CM056790">
    <property type="protein sequence ID" value="KAJ8723587.1"/>
    <property type="molecule type" value="Genomic_DNA"/>
</dbReference>
<name>A0ACC2QTY4_9NEOP</name>
<protein>
    <submittedName>
        <fullName evidence="1">Uncharacterized protein</fullName>
    </submittedName>
</protein>
<accession>A0ACC2QTY4</accession>
<organism evidence="1 2">
    <name type="scientific">Mythimna loreyi</name>
    <dbReference type="NCBI Taxonomy" id="667449"/>
    <lineage>
        <taxon>Eukaryota</taxon>
        <taxon>Metazoa</taxon>
        <taxon>Ecdysozoa</taxon>
        <taxon>Arthropoda</taxon>
        <taxon>Hexapoda</taxon>
        <taxon>Insecta</taxon>
        <taxon>Pterygota</taxon>
        <taxon>Neoptera</taxon>
        <taxon>Endopterygota</taxon>
        <taxon>Lepidoptera</taxon>
        <taxon>Glossata</taxon>
        <taxon>Ditrysia</taxon>
        <taxon>Noctuoidea</taxon>
        <taxon>Noctuidae</taxon>
        <taxon>Noctuinae</taxon>
        <taxon>Hadenini</taxon>
        <taxon>Mythimna</taxon>
    </lineage>
</organism>
<sequence length="247" mass="26945">MCARAAPALLAHVNLLLTLYGGAALATAARLKWDPSTYLVLRELFPAEYRAAAAALTAAGGALLLLPHLGAAALHALRPRSRTLLLYLYAGLMTLLMVCELVFGGWLAAQALAWQRSPAAQQLREALELREHLRPVMQYFGRWYPLPHRIEELVKEAQEDAPRNAYVALALVALLALLQLAAVVAALMAREPPAPRVRAASLAGSDSELPLQPRPPSYNSSPSYDYQKMPRTAFRNGRIVILEPARA</sequence>
<dbReference type="Proteomes" id="UP001231649">
    <property type="component" value="Chromosome 14"/>
</dbReference>
<comment type="caution">
    <text evidence="1">The sequence shown here is derived from an EMBL/GenBank/DDBJ whole genome shotgun (WGS) entry which is preliminary data.</text>
</comment>
<evidence type="ECO:0000313" key="1">
    <source>
        <dbReference type="EMBL" id="KAJ8723587.1"/>
    </source>
</evidence>
<reference evidence="1" key="1">
    <citation type="submission" date="2023-03" db="EMBL/GenBank/DDBJ databases">
        <title>Chromosome-level genomes of two armyworms, Mythimna separata and Mythimna loreyi, provide insights into the biosynthesis and reception of sex pheromones.</title>
        <authorList>
            <person name="Zhao H."/>
        </authorList>
    </citation>
    <scope>NUCLEOTIDE SEQUENCE</scope>
    <source>
        <strain evidence="1">BeijingLab</strain>
    </source>
</reference>
<evidence type="ECO:0000313" key="2">
    <source>
        <dbReference type="Proteomes" id="UP001231649"/>
    </source>
</evidence>
<gene>
    <name evidence="1" type="ORF">PYW08_003499</name>
</gene>